<evidence type="ECO:0000256" key="2">
    <source>
        <dbReference type="ARBA" id="ARBA00023315"/>
    </source>
</evidence>
<dbReference type="InterPro" id="IPR016181">
    <property type="entry name" value="Acyl_CoA_acyltransferase"/>
</dbReference>
<keyword evidence="2 4" id="KW-0012">Acyltransferase</keyword>
<dbReference type="SUPFAM" id="SSF55729">
    <property type="entry name" value="Acyl-CoA N-acyltransferases (Nat)"/>
    <property type="match status" value="1"/>
</dbReference>
<dbReference type="InterPro" id="IPR051016">
    <property type="entry name" value="Diverse_Substrate_AcTransf"/>
</dbReference>
<proteinExistence type="predicted"/>
<dbReference type="Pfam" id="PF00583">
    <property type="entry name" value="Acetyltransf_1"/>
    <property type="match status" value="1"/>
</dbReference>
<name>A0ABW5E7V1_9BACT</name>
<reference evidence="5" key="1">
    <citation type="journal article" date="2019" name="Int. J. Syst. Evol. Microbiol.">
        <title>The Global Catalogue of Microorganisms (GCM) 10K type strain sequencing project: providing services to taxonomists for standard genome sequencing and annotation.</title>
        <authorList>
            <consortium name="The Broad Institute Genomics Platform"/>
            <consortium name="The Broad Institute Genome Sequencing Center for Infectious Disease"/>
            <person name="Wu L."/>
            <person name="Ma J."/>
        </authorList>
    </citation>
    <scope>NUCLEOTIDE SEQUENCE [LARGE SCALE GENOMIC DNA]</scope>
    <source>
        <strain evidence="5">JCM 16545</strain>
    </source>
</reference>
<protein>
    <submittedName>
        <fullName evidence="4">GNAT family N-acetyltransferase</fullName>
        <ecNumber evidence="4">2.3.-.-</ecNumber>
    </submittedName>
</protein>
<organism evidence="4 5">
    <name type="scientific">Rubritalea spongiae</name>
    <dbReference type="NCBI Taxonomy" id="430797"/>
    <lineage>
        <taxon>Bacteria</taxon>
        <taxon>Pseudomonadati</taxon>
        <taxon>Verrucomicrobiota</taxon>
        <taxon>Verrucomicrobiia</taxon>
        <taxon>Verrucomicrobiales</taxon>
        <taxon>Rubritaleaceae</taxon>
        <taxon>Rubritalea</taxon>
    </lineage>
</organism>
<dbReference type="RefSeq" id="WP_377093190.1">
    <property type="nucleotide sequence ID" value="NZ_JBHSJM010000001.1"/>
</dbReference>
<evidence type="ECO:0000259" key="3">
    <source>
        <dbReference type="PROSITE" id="PS51186"/>
    </source>
</evidence>
<dbReference type="PANTHER" id="PTHR10545">
    <property type="entry name" value="DIAMINE N-ACETYLTRANSFERASE"/>
    <property type="match status" value="1"/>
</dbReference>
<evidence type="ECO:0000313" key="4">
    <source>
        <dbReference type="EMBL" id="MFD2277030.1"/>
    </source>
</evidence>
<dbReference type="PROSITE" id="PS51186">
    <property type="entry name" value="GNAT"/>
    <property type="match status" value="1"/>
</dbReference>
<sequence length="165" mass="18747">MMSESSETKQHLLGGDVPKVETATIEDLNQITELVMELLDEQSDFTPDRATQERGIQLILEQPNRGRIFVLRNDHQIIGVVNLLFTISTAEGGMVLLLEDFIIHPTHRGHGYGAILFEHVVKFAKTKNFLRITLLTDKFSQASQKFFQNQGFKYSGMIPMRLNLS</sequence>
<dbReference type="GO" id="GO:0016746">
    <property type="term" value="F:acyltransferase activity"/>
    <property type="evidence" value="ECO:0007669"/>
    <property type="project" value="UniProtKB-KW"/>
</dbReference>
<gene>
    <name evidence="4" type="ORF">ACFSQZ_11160</name>
</gene>
<dbReference type="PANTHER" id="PTHR10545:SF29">
    <property type="entry name" value="GH14572P-RELATED"/>
    <property type="match status" value="1"/>
</dbReference>
<dbReference type="CDD" id="cd04301">
    <property type="entry name" value="NAT_SF"/>
    <property type="match status" value="1"/>
</dbReference>
<dbReference type="EMBL" id="JBHUJC010000037">
    <property type="protein sequence ID" value="MFD2277030.1"/>
    <property type="molecule type" value="Genomic_DNA"/>
</dbReference>
<accession>A0ABW5E7V1</accession>
<comment type="caution">
    <text evidence="4">The sequence shown here is derived from an EMBL/GenBank/DDBJ whole genome shotgun (WGS) entry which is preliminary data.</text>
</comment>
<dbReference type="Proteomes" id="UP001597297">
    <property type="component" value="Unassembled WGS sequence"/>
</dbReference>
<evidence type="ECO:0000256" key="1">
    <source>
        <dbReference type="ARBA" id="ARBA00022679"/>
    </source>
</evidence>
<dbReference type="Gene3D" id="3.40.630.30">
    <property type="match status" value="1"/>
</dbReference>
<keyword evidence="5" id="KW-1185">Reference proteome</keyword>
<keyword evidence="1 4" id="KW-0808">Transferase</keyword>
<dbReference type="EC" id="2.3.-.-" evidence="4"/>
<feature type="domain" description="N-acetyltransferase" evidence="3">
    <location>
        <begin position="18"/>
        <end position="165"/>
    </location>
</feature>
<evidence type="ECO:0000313" key="5">
    <source>
        <dbReference type="Proteomes" id="UP001597297"/>
    </source>
</evidence>
<dbReference type="InterPro" id="IPR000182">
    <property type="entry name" value="GNAT_dom"/>
</dbReference>